<name>A0A1F7WP09_9BACT</name>
<gene>
    <name evidence="2" type="ORF">A2008_08870</name>
</gene>
<sequence>MKRFLILTSTLFIVLSFFSTAFALNSDEDITIYESRIANQIISKYWQAIDIIYIIEGKAEQCDNLVCQYKQLVNQINSLSDELSAHIISKMNKKNFGPLRNFSNFYKCKQSYERIPLYSICDPVIKKIKEDLASTGKSSIFSSADDFAAEYFPGYGYAEPGFEYRRGKEIESQFLHAYWQEEEKIIETAQHFEGTIDFKLAAELKVNPNLTGYREHGEPFKIDIGGHIVVVIKVSFDTHMRLTTRSKKKYAATKVWFELSKRKKSIISSTPWEVCGKTFEMHDFYTNEEVISEVKF</sequence>
<dbReference type="EMBL" id="MGFH01000157">
    <property type="protein sequence ID" value="OGM03755.1"/>
    <property type="molecule type" value="Genomic_DNA"/>
</dbReference>
<keyword evidence="1" id="KW-0732">Signal</keyword>
<protein>
    <submittedName>
        <fullName evidence="2">Uncharacterized protein</fullName>
    </submittedName>
</protein>
<dbReference type="AlphaFoldDB" id="A0A1F7WP09"/>
<evidence type="ECO:0000313" key="3">
    <source>
        <dbReference type="Proteomes" id="UP000178735"/>
    </source>
</evidence>
<evidence type="ECO:0000256" key="1">
    <source>
        <dbReference type="SAM" id="SignalP"/>
    </source>
</evidence>
<reference evidence="2 3" key="1">
    <citation type="journal article" date="2016" name="Nat. Commun.">
        <title>Thousands of microbial genomes shed light on interconnected biogeochemical processes in an aquifer system.</title>
        <authorList>
            <person name="Anantharaman K."/>
            <person name="Brown C.T."/>
            <person name="Hug L.A."/>
            <person name="Sharon I."/>
            <person name="Castelle C.J."/>
            <person name="Probst A.J."/>
            <person name="Thomas B.C."/>
            <person name="Singh A."/>
            <person name="Wilkins M.J."/>
            <person name="Karaoz U."/>
            <person name="Brodie E.L."/>
            <person name="Williams K.H."/>
            <person name="Hubbard S.S."/>
            <person name="Banfield J.F."/>
        </authorList>
    </citation>
    <scope>NUCLEOTIDE SEQUENCE [LARGE SCALE GENOMIC DNA]</scope>
</reference>
<proteinExistence type="predicted"/>
<evidence type="ECO:0000313" key="2">
    <source>
        <dbReference type="EMBL" id="OGM03755.1"/>
    </source>
</evidence>
<comment type="caution">
    <text evidence="2">The sequence shown here is derived from an EMBL/GenBank/DDBJ whole genome shotgun (WGS) entry which is preliminary data.</text>
</comment>
<feature type="signal peptide" evidence="1">
    <location>
        <begin position="1"/>
        <end position="23"/>
    </location>
</feature>
<accession>A0A1F7WP09</accession>
<organism evidence="2 3">
    <name type="scientific">Candidatus Wallbacteria bacterium GWC2_49_35</name>
    <dbReference type="NCBI Taxonomy" id="1817813"/>
    <lineage>
        <taxon>Bacteria</taxon>
        <taxon>Candidatus Walliibacteriota</taxon>
    </lineage>
</organism>
<dbReference type="Proteomes" id="UP000178735">
    <property type="component" value="Unassembled WGS sequence"/>
</dbReference>
<feature type="chain" id="PRO_5009533529" evidence="1">
    <location>
        <begin position="24"/>
        <end position="296"/>
    </location>
</feature>